<evidence type="ECO:0000313" key="3">
    <source>
        <dbReference type="Proteomes" id="UP000574769"/>
    </source>
</evidence>
<keyword evidence="1" id="KW-1133">Transmembrane helix</keyword>
<name>A0A7W7ALR1_9SPHN</name>
<feature type="transmembrane region" description="Helical" evidence="1">
    <location>
        <begin position="21"/>
        <end position="39"/>
    </location>
</feature>
<sequence length="111" mass="11731">MFVPIPWSQPRRLLMSGLLDAGASLYGIATVCLVAAFAISPSSGREFVKAFTLMLFVIGSVLAVDGILAVRTGIDRTWSTRRKGRSARALGVGKILASNAALMLVIVGILI</sequence>
<dbReference type="RefSeq" id="WP_028657725.1">
    <property type="nucleotide sequence ID" value="NZ_JACHNY010000008.1"/>
</dbReference>
<dbReference type="Proteomes" id="UP000574769">
    <property type="component" value="Unassembled WGS sequence"/>
</dbReference>
<protein>
    <submittedName>
        <fullName evidence="2">Uncharacterized protein</fullName>
    </submittedName>
</protein>
<keyword evidence="1" id="KW-0812">Transmembrane</keyword>
<accession>A0A7W7ALR1</accession>
<evidence type="ECO:0000313" key="2">
    <source>
        <dbReference type="EMBL" id="MBB4619211.1"/>
    </source>
</evidence>
<dbReference type="AlphaFoldDB" id="A0A7W7ALR1"/>
<keyword evidence="1" id="KW-0472">Membrane</keyword>
<comment type="caution">
    <text evidence="2">The sequence shown here is derived from an EMBL/GenBank/DDBJ whole genome shotgun (WGS) entry which is preliminary data.</text>
</comment>
<organism evidence="2 3">
    <name type="scientific">Sphingomonas abaci</name>
    <dbReference type="NCBI Taxonomy" id="237611"/>
    <lineage>
        <taxon>Bacteria</taxon>
        <taxon>Pseudomonadati</taxon>
        <taxon>Pseudomonadota</taxon>
        <taxon>Alphaproteobacteria</taxon>
        <taxon>Sphingomonadales</taxon>
        <taxon>Sphingomonadaceae</taxon>
        <taxon>Sphingomonas</taxon>
    </lineage>
</organism>
<dbReference type="EMBL" id="JACHNY010000008">
    <property type="protein sequence ID" value="MBB4619211.1"/>
    <property type="molecule type" value="Genomic_DNA"/>
</dbReference>
<gene>
    <name evidence="2" type="ORF">GGQ96_003364</name>
</gene>
<keyword evidence="3" id="KW-1185">Reference proteome</keyword>
<proteinExistence type="predicted"/>
<reference evidence="2 3" key="1">
    <citation type="submission" date="2020-08" db="EMBL/GenBank/DDBJ databases">
        <title>Genomic Encyclopedia of Type Strains, Phase IV (KMG-IV): sequencing the most valuable type-strain genomes for metagenomic binning, comparative biology and taxonomic classification.</title>
        <authorList>
            <person name="Goeker M."/>
        </authorList>
    </citation>
    <scope>NUCLEOTIDE SEQUENCE [LARGE SCALE GENOMIC DNA]</scope>
    <source>
        <strain evidence="2 3">DSM 15867</strain>
    </source>
</reference>
<feature type="transmembrane region" description="Helical" evidence="1">
    <location>
        <begin position="51"/>
        <end position="70"/>
    </location>
</feature>
<evidence type="ECO:0000256" key="1">
    <source>
        <dbReference type="SAM" id="Phobius"/>
    </source>
</evidence>
<feature type="transmembrane region" description="Helical" evidence="1">
    <location>
        <begin position="91"/>
        <end position="110"/>
    </location>
</feature>